<dbReference type="InterPro" id="IPR033140">
    <property type="entry name" value="Lipase_GDXG_put_SER_AS"/>
</dbReference>
<gene>
    <name evidence="6" type="ORF">NBH00_20035</name>
</gene>
<comment type="similarity">
    <text evidence="1">Belongs to the 'GDXG' lipolytic enzyme family.</text>
</comment>
<evidence type="ECO:0000256" key="1">
    <source>
        <dbReference type="ARBA" id="ARBA00010515"/>
    </source>
</evidence>
<name>A0ABY5DNL6_9ACTN</name>
<dbReference type="EMBL" id="CP098502">
    <property type="protein sequence ID" value="UTI63621.1"/>
    <property type="molecule type" value="Genomic_DNA"/>
</dbReference>
<keyword evidence="2 6" id="KW-0378">Hydrolase</keyword>
<dbReference type="Pfam" id="PF07859">
    <property type="entry name" value="Abhydrolase_3"/>
    <property type="match status" value="1"/>
</dbReference>
<dbReference type="SUPFAM" id="SSF53474">
    <property type="entry name" value="alpha/beta-Hydrolases"/>
    <property type="match status" value="1"/>
</dbReference>
<evidence type="ECO:0000256" key="4">
    <source>
        <dbReference type="SAM" id="SignalP"/>
    </source>
</evidence>
<reference evidence="6 7" key="1">
    <citation type="submission" date="2022-06" db="EMBL/GenBank/DDBJ databases">
        <title>Paraconexibacter antarcticus.</title>
        <authorList>
            <person name="Kim C.S."/>
        </authorList>
    </citation>
    <scope>NUCLEOTIDE SEQUENCE [LARGE SCALE GENOMIC DNA]</scope>
    <source>
        <strain evidence="6 7">02-257</strain>
    </source>
</reference>
<dbReference type="Gene3D" id="3.40.50.1820">
    <property type="entry name" value="alpha/beta hydrolase"/>
    <property type="match status" value="1"/>
</dbReference>
<sequence length="289" mass="29667">MGDVAARRAAVTALLSVYFGQVPAAPEVTVTHHACTAPDGAEVPLSLYLPPGGAGGGLVVYCHGGGMIMGSVPLYDPWLRMLASRSGVALLAPDYRVAPEHPHPAPVEDCFAALRWAADNAAVHGCDPARLGVAGDSAGGGLAAALALLARDRRGPALRRQILVYPMLDDRNRTASPSTPGLVLWSHDDNATGWGALLGDGAGGPDVEPYAAPARATDLAGLPPAYVMVGDGDIFLAEDLEYARALVAAGVPVELHVHLGGPHAFDFFAPDSGIGARALADEVRALQSV</sequence>
<dbReference type="PROSITE" id="PS01174">
    <property type="entry name" value="LIPASE_GDXG_SER"/>
    <property type="match status" value="1"/>
</dbReference>
<feature type="domain" description="Alpha/beta hydrolase fold-3" evidence="5">
    <location>
        <begin position="59"/>
        <end position="265"/>
    </location>
</feature>
<accession>A0ABY5DNL6</accession>
<proteinExistence type="inferred from homology"/>
<keyword evidence="7" id="KW-1185">Reference proteome</keyword>
<feature type="chain" id="PRO_5047548078" evidence="4">
    <location>
        <begin position="25"/>
        <end position="289"/>
    </location>
</feature>
<evidence type="ECO:0000256" key="2">
    <source>
        <dbReference type="ARBA" id="ARBA00022801"/>
    </source>
</evidence>
<dbReference type="PANTHER" id="PTHR48081:SF8">
    <property type="entry name" value="ALPHA_BETA HYDROLASE FOLD-3 DOMAIN-CONTAINING PROTEIN-RELATED"/>
    <property type="match status" value="1"/>
</dbReference>
<dbReference type="GO" id="GO:0016787">
    <property type="term" value="F:hydrolase activity"/>
    <property type="evidence" value="ECO:0007669"/>
    <property type="project" value="UniProtKB-KW"/>
</dbReference>
<keyword evidence="4" id="KW-0732">Signal</keyword>
<evidence type="ECO:0000256" key="3">
    <source>
        <dbReference type="PROSITE-ProRule" id="PRU10038"/>
    </source>
</evidence>
<dbReference type="InterPro" id="IPR050300">
    <property type="entry name" value="GDXG_lipolytic_enzyme"/>
</dbReference>
<evidence type="ECO:0000259" key="5">
    <source>
        <dbReference type="Pfam" id="PF07859"/>
    </source>
</evidence>
<protein>
    <submittedName>
        <fullName evidence="6">Alpha/beta hydrolase</fullName>
    </submittedName>
</protein>
<feature type="signal peptide" evidence="4">
    <location>
        <begin position="1"/>
        <end position="24"/>
    </location>
</feature>
<organism evidence="6 7">
    <name type="scientific">Paraconexibacter antarcticus</name>
    <dbReference type="NCBI Taxonomy" id="2949664"/>
    <lineage>
        <taxon>Bacteria</taxon>
        <taxon>Bacillati</taxon>
        <taxon>Actinomycetota</taxon>
        <taxon>Thermoleophilia</taxon>
        <taxon>Solirubrobacterales</taxon>
        <taxon>Paraconexibacteraceae</taxon>
        <taxon>Paraconexibacter</taxon>
    </lineage>
</organism>
<dbReference type="InterPro" id="IPR013094">
    <property type="entry name" value="AB_hydrolase_3"/>
</dbReference>
<dbReference type="Proteomes" id="UP001056035">
    <property type="component" value="Chromosome"/>
</dbReference>
<evidence type="ECO:0000313" key="7">
    <source>
        <dbReference type="Proteomes" id="UP001056035"/>
    </source>
</evidence>
<dbReference type="RefSeq" id="WP_254570346.1">
    <property type="nucleotide sequence ID" value="NZ_CP098502.1"/>
</dbReference>
<feature type="active site" evidence="3">
    <location>
        <position position="137"/>
    </location>
</feature>
<dbReference type="InterPro" id="IPR029058">
    <property type="entry name" value="AB_hydrolase_fold"/>
</dbReference>
<evidence type="ECO:0000313" key="6">
    <source>
        <dbReference type="EMBL" id="UTI63621.1"/>
    </source>
</evidence>
<dbReference type="PANTHER" id="PTHR48081">
    <property type="entry name" value="AB HYDROLASE SUPERFAMILY PROTEIN C4A8.06C"/>
    <property type="match status" value="1"/>
</dbReference>